<dbReference type="Gene3D" id="3.40.50.300">
    <property type="entry name" value="P-loop containing nucleotide triphosphate hydrolases"/>
    <property type="match status" value="2"/>
</dbReference>
<dbReference type="GO" id="GO:0005524">
    <property type="term" value="F:ATP binding"/>
    <property type="evidence" value="ECO:0007669"/>
    <property type="project" value="InterPro"/>
</dbReference>
<dbReference type="PROSITE" id="PS51657">
    <property type="entry name" value="PSRV_HELICASE"/>
    <property type="match status" value="1"/>
</dbReference>
<keyword evidence="3" id="KW-1185">Reference proteome</keyword>
<evidence type="ECO:0000313" key="3">
    <source>
        <dbReference type="Proteomes" id="UP001153954"/>
    </source>
</evidence>
<proteinExistence type="predicted"/>
<dbReference type="Proteomes" id="UP001153954">
    <property type="component" value="Unassembled WGS sequence"/>
</dbReference>
<reference evidence="2" key="1">
    <citation type="submission" date="2022-03" db="EMBL/GenBank/DDBJ databases">
        <authorList>
            <person name="Tunstrom K."/>
        </authorList>
    </citation>
    <scope>NUCLEOTIDE SEQUENCE</scope>
</reference>
<evidence type="ECO:0000313" key="2">
    <source>
        <dbReference type="EMBL" id="CAH2104871.1"/>
    </source>
</evidence>
<dbReference type="EMBL" id="CAKOGL010000027">
    <property type="protein sequence ID" value="CAH2104871.1"/>
    <property type="molecule type" value="Genomic_DNA"/>
</dbReference>
<protein>
    <recommendedName>
        <fullName evidence="1">(+)RNA virus helicase C-terminal domain-containing protein</fullName>
    </recommendedName>
</protein>
<dbReference type="InterPro" id="IPR027351">
    <property type="entry name" value="(+)RNA_virus_helicase_core_dom"/>
</dbReference>
<dbReference type="InterPro" id="IPR027417">
    <property type="entry name" value="P-loop_NTPase"/>
</dbReference>
<gene>
    <name evidence="2" type="ORF">EEDITHA_LOCUS19198</name>
</gene>
<dbReference type="AlphaFoldDB" id="A0AAU9V3V7"/>
<dbReference type="SUPFAM" id="SSF52540">
    <property type="entry name" value="P-loop containing nucleoside triphosphate hydrolases"/>
    <property type="match status" value="2"/>
</dbReference>
<dbReference type="Pfam" id="PF01443">
    <property type="entry name" value="Viral_helicase1"/>
    <property type="match status" value="1"/>
</dbReference>
<evidence type="ECO:0000259" key="1">
    <source>
        <dbReference type="PROSITE" id="PS51657"/>
    </source>
</evidence>
<feature type="domain" description="(+)RNA virus helicase C-terminal" evidence="1">
    <location>
        <begin position="122"/>
        <end position="446"/>
    </location>
</feature>
<comment type="caution">
    <text evidence="2">The sequence shown here is derived from an EMBL/GenBank/DDBJ whole genome shotgun (WGS) entry which is preliminary data.</text>
</comment>
<accession>A0AAU9V3V7</accession>
<sequence>MGQVTPPRLRQASTPQQHAENAYIEFLAITKANREVSLAICKKIMQSFQYGHENLLRVELGEAEAAIYNNDTHEILRGNMSGRYMAAYNTTAGFVGAAEAEGQNEEPLIFSTPKEDPVVVVAKCTRVMLGDRILEMAKTIMGDPEVGDIFGAWELPTLQWVNGVPGCGKTTYIVRNFDEDNEVVTTTTVEAAKDLKQKLTHHYGNKAKSRVRTMASVLVNGFHEGTKISRLTVDEALMNHFGAIVMAARLSEAKEVVLVGDINQLPYIDRENLFEVRYSRPNMTVSTTCELSCTHRNPKDVAFAISEVYDRIYSSSPIVHSLRAERFTGAQIPGKQDRTLYLVFTQEEKKVLIGQGYGTGEGSSVMTIHEAQGQTSEEVIVIQTRAKRLKIHDSVSHAVVAVSRHTKTCVYYADDRDDAIGRFVGRASEASTKEILEHTLKMAIHHRDTAIIEDVLAQLGAGVEKIIP</sequence>
<name>A0AAU9V3V7_EUPED</name>
<organism evidence="2 3">
    <name type="scientific">Euphydryas editha</name>
    <name type="common">Edith's checkerspot</name>
    <dbReference type="NCBI Taxonomy" id="104508"/>
    <lineage>
        <taxon>Eukaryota</taxon>
        <taxon>Metazoa</taxon>
        <taxon>Ecdysozoa</taxon>
        <taxon>Arthropoda</taxon>
        <taxon>Hexapoda</taxon>
        <taxon>Insecta</taxon>
        <taxon>Pterygota</taxon>
        <taxon>Neoptera</taxon>
        <taxon>Endopterygota</taxon>
        <taxon>Lepidoptera</taxon>
        <taxon>Glossata</taxon>
        <taxon>Ditrysia</taxon>
        <taxon>Papilionoidea</taxon>
        <taxon>Nymphalidae</taxon>
        <taxon>Nymphalinae</taxon>
        <taxon>Euphydryas</taxon>
    </lineage>
</organism>